<evidence type="ECO:0000313" key="3">
    <source>
        <dbReference type="Proteomes" id="UP001242313"/>
    </source>
</evidence>
<dbReference type="Proteomes" id="UP001242313">
    <property type="component" value="Unassembled WGS sequence"/>
</dbReference>
<dbReference type="SUPFAM" id="SSF56349">
    <property type="entry name" value="DNA breaking-rejoining enzymes"/>
    <property type="match status" value="1"/>
</dbReference>
<name>A0ABU0G0T4_9BACI</name>
<dbReference type="PANTHER" id="PTHR34605:SF4">
    <property type="entry name" value="DNA ADENINE METHYLTRANSFERASE"/>
    <property type="match status" value="1"/>
</dbReference>
<keyword evidence="1" id="KW-0233">DNA recombination</keyword>
<evidence type="ECO:0000256" key="1">
    <source>
        <dbReference type="ARBA" id="ARBA00023172"/>
    </source>
</evidence>
<accession>A0ABU0G0T4</accession>
<organism evidence="2 3">
    <name type="scientific">Mesobacillus stamsii</name>
    <dbReference type="NCBI Taxonomy" id="225347"/>
    <lineage>
        <taxon>Bacteria</taxon>
        <taxon>Bacillati</taxon>
        <taxon>Bacillota</taxon>
        <taxon>Bacilli</taxon>
        <taxon>Bacillales</taxon>
        <taxon>Bacillaceae</taxon>
        <taxon>Mesobacillus</taxon>
    </lineage>
</organism>
<dbReference type="EMBL" id="JAUSUN010000053">
    <property type="protein sequence ID" value="MDQ0415801.1"/>
    <property type="molecule type" value="Genomic_DNA"/>
</dbReference>
<protein>
    <submittedName>
        <fullName evidence="2">Integrase</fullName>
    </submittedName>
</protein>
<evidence type="ECO:0000313" key="2">
    <source>
        <dbReference type="EMBL" id="MDQ0415801.1"/>
    </source>
</evidence>
<dbReference type="Gene3D" id="1.10.443.10">
    <property type="entry name" value="Intergrase catalytic core"/>
    <property type="match status" value="1"/>
</dbReference>
<dbReference type="InterPro" id="IPR011010">
    <property type="entry name" value="DNA_brk_join_enz"/>
</dbReference>
<dbReference type="InterPro" id="IPR052925">
    <property type="entry name" value="Phage_Integrase-like_Recomb"/>
</dbReference>
<proteinExistence type="predicted"/>
<dbReference type="PANTHER" id="PTHR34605">
    <property type="entry name" value="PHAGE_INTEGRASE DOMAIN-CONTAINING PROTEIN"/>
    <property type="match status" value="1"/>
</dbReference>
<dbReference type="InterPro" id="IPR013762">
    <property type="entry name" value="Integrase-like_cat_sf"/>
</dbReference>
<sequence length="122" mass="13575">MALPFGSSLLTCPVRLLEAWIEATGLEDGPLFRRIDHHGILGRMTPQSFRLIVKRCCQSVGMPSEKYGAHSLRSGFCSTAAKTGKAEHQIMKQTRHKRSDSLQRYIQKVNMFENNAASGIGL</sequence>
<comment type="caution">
    <text evidence="2">The sequence shown here is derived from an EMBL/GenBank/DDBJ whole genome shotgun (WGS) entry which is preliminary data.</text>
</comment>
<reference evidence="2 3" key="1">
    <citation type="submission" date="2023-07" db="EMBL/GenBank/DDBJ databases">
        <title>Genomic Encyclopedia of Type Strains, Phase IV (KMG-IV): sequencing the most valuable type-strain genomes for metagenomic binning, comparative biology and taxonomic classification.</title>
        <authorList>
            <person name="Goeker M."/>
        </authorList>
    </citation>
    <scope>NUCLEOTIDE SEQUENCE [LARGE SCALE GENOMIC DNA]</scope>
    <source>
        <strain evidence="2 3">DSM 19598</strain>
    </source>
</reference>
<gene>
    <name evidence="2" type="ORF">J2S25_004033</name>
</gene>
<keyword evidence="3" id="KW-1185">Reference proteome</keyword>